<name>A0A9D1YXI8_9MICO</name>
<evidence type="ECO:0000313" key="5">
    <source>
        <dbReference type="Proteomes" id="UP000824005"/>
    </source>
</evidence>
<gene>
    <name evidence="4" type="ORF">H9830_11645</name>
</gene>
<feature type="compositionally biased region" description="Pro residues" evidence="2">
    <location>
        <begin position="321"/>
        <end position="330"/>
    </location>
</feature>
<evidence type="ECO:0000256" key="2">
    <source>
        <dbReference type="SAM" id="MobiDB-lite"/>
    </source>
</evidence>
<dbReference type="AlphaFoldDB" id="A0A9D1YXI8"/>
<protein>
    <submittedName>
        <fullName evidence="4">13E12 repeat family protein</fullName>
    </submittedName>
</protein>
<sequence>SFERAHAHINLRNELDLTLERLQELERDVEKVIALREDFRGAARDLIDQLVDHQDGDPELLFTELQDDVTTGLAASLRKSERAVQGQLEDAAALRRDIPATHVAWMDGEIHIGHVRVIGKAAADLDQDQLPAYEARVLTAARTKTPAQLARIAGRIARELTTPPSPEAVEEAVQDRAVWLEQQPDGMTHLTIKTTPVLAEAAYDRLRQAFGQRDRRDERGLHQHLSDTAMRLLIAGITPPADDVANSDTGVGALSGGFMAVITAGVTVTMPATLITHGRTLDGHPGAELPEGTLVDDNTALLLPAASHHGPGCSPTRSPASPSPRTPISPPHHCAGSLSDETKRAASLAAIAQPLDPISTTRPTDSTAAAPPRAISPPCADDIMSSSIATVRAPAGSYNRRNPASSSGSDLVAISTE</sequence>
<dbReference type="EMBL" id="DXDC01000352">
    <property type="protein sequence ID" value="HIY66915.1"/>
    <property type="molecule type" value="Genomic_DNA"/>
</dbReference>
<organism evidence="4 5">
    <name type="scientific">Candidatus Agrococcus pullicola</name>
    <dbReference type="NCBI Taxonomy" id="2838429"/>
    <lineage>
        <taxon>Bacteria</taxon>
        <taxon>Bacillati</taxon>
        <taxon>Actinomycetota</taxon>
        <taxon>Actinomycetes</taxon>
        <taxon>Micrococcales</taxon>
        <taxon>Microbacteriaceae</taxon>
        <taxon>Agrococcus</taxon>
    </lineage>
</organism>
<comment type="caution">
    <text evidence="4">The sequence shown here is derived from an EMBL/GenBank/DDBJ whole genome shotgun (WGS) entry which is preliminary data.</text>
</comment>
<feature type="region of interest" description="Disordered" evidence="2">
    <location>
        <begin position="305"/>
        <end position="381"/>
    </location>
</feature>
<feature type="compositionally biased region" description="Polar residues" evidence="2">
    <location>
        <begin position="358"/>
        <end position="367"/>
    </location>
</feature>
<dbReference type="Proteomes" id="UP000824005">
    <property type="component" value="Unassembled WGS sequence"/>
</dbReference>
<feature type="coiled-coil region" evidence="1">
    <location>
        <begin position="8"/>
        <end position="42"/>
    </location>
</feature>
<feature type="compositionally biased region" description="Polar residues" evidence="2">
    <location>
        <begin position="399"/>
        <end position="417"/>
    </location>
</feature>
<feature type="region of interest" description="Disordered" evidence="2">
    <location>
        <begin position="393"/>
        <end position="417"/>
    </location>
</feature>
<feature type="domain" description="DUF222" evidence="3">
    <location>
        <begin position="30"/>
        <end position="264"/>
    </location>
</feature>
<evidence type="ECO:0000313" key="4">
    <source>
        <dbReference type="EMBL" id="HIY66915.1"/>
    </source>
</evidence>
<dbReference type="InterPro" id="IPR003870">
    <property type="entry name" value="DUF222"/>
</dbReference>
<accession>A0A9D1YXI8</accession>
<proteinExistence type="predicted"/>
<reference evidence="4" key="2">
    <citation type="submission" date="2021-04" db="EMBL/GenBank/DDBJ databases">
        <authorList>
            <person name="Gilroy R."/>
        </authorList>
    </citation>
    <scope>NUCLEOTIDE SEQUENCE</scope>
    <source>
        <strain evidence="4">ChiGjej1B1-98</strain>
    </source>
</reference>
<reference evidence="4" key="1">
    <citation type="journal article" date="2021" name="PeerJ">
        <title>Extensive microbial diversity within the chicken gut microbiome revealed by metagenomics and culture.</title>
        <authorList>
            <person name="Gilroy R."/>
            <person name="Ravi A."/>
            <person name="Getino M."/>
            <person name="Pursley I."/>
            <person name="Horton D.L."/>
            <person name="Alikhan N.F."/>
            <person name="Baker D."/>
            <person name="Gharbi K."/>
            <person name="Hall N."/>
            <person name="Watson M."/>
            <person name="Adriaenssens E.M."/>
            <person name="Foster-Nyarko E."/>
            <person name="Jarju S."/>
            <person name="Secka A."/>
            <person name="Antonio M."/>
            <person name="Oren A."/>
            <person name="Chaudhuri R.R."/>
            <person name="La Ragione R."/>
            <person name="Hildebrand F."/>
            <person name="Pallen M.J."/>
        </authorList>
    </citation>
    <scope>NUCLEOTIDE SEQUENCE</scope>
    <source>
        <strain evidence="4">ChiGjej1B1-98</strain>
    </source>
</reference>
<evidence type="ECO:0000256" key="1">
    <source>
        <dbReference type="SAM" id="Coils"/>
    </source>
</evidence>
<feature type="non-terminal residue" evidence="4">
    <location>
        <position position="1"/>
    </location>
</feature>
<keyword evidence="1" id="KW-0175">Coiled coil</keyword>
<dbReference type="Pfam" id="PF02720">
    <property type="entry name" value="DUF222"/>
    <property type="match status" value="1"/>
</dbReference>
<evidence type="ECO:0000259" key="3">
    <source>
        <dbReference type="Pfam" id="PF02720"/>
    </source>
</evidence>